<sequence length="195" mass="20807">MDEVAHRRGVDECRCQGIAEEEEPVDQPAGIRISGDDPRQIGQPLPDRDARLVDGGSRAHRTRVGTHEFGKLLQQIQGGELHALGRIDGSGIDQAERLADRAAGGVHEGRRVLRRGLRTTLGDVLGRAGGAHLATVQRRAPGPVDTVRTGGLADREEALQIGTPPRVDRESAVVVLGADVHLQQFGGQIDLGSLL</sequence>
<dbReference type="AlphaFoldDB" id="A0A645GV33"/>
<gene>
    <name evidence="2" type="ORF">SDC9_177574</name>
</gene>
<proteinExistence type="predicted"/>
<evidence type="ECO:0000313" key="2">
    <source>
        <dbReference type="EMBL" id="MPN30116.1"/>
    </source>
</evidence>
<reference evidence="2" key="1">
    <citation type="submission" date="2019-08" db="EMBL/GenBank/DDBJ databases">
        <authorList>
            <person name="Kucharzyk K."/>
            <person name="Murdoch R.W."/>
            <person name="Higgins S."/>
            <person name="Loffler F."/>
        </authorList>
    </citation>
    <scope>NUCLEOTIDE SEQUENCE</scope>
</reference>
<accession>A0A645GV33</accession>
<protein>
    <submittedName>
        <fullName evidence="2">Uncharacterized protein</fullName>
    </submittedName>
</protein>
<feature type="region of interest" description="Disordered" evidence="1">
    <location>
        <begin position="18"/>
        <end position="53"/>
    </location>
</feature>
<comment type="caution">
    <text evidence="2">The sequence shown here is derived from an EMBL/GenBank/DDBJ whole genome shotgun (WGS) entry which is preliminary data.</text>
</comment>
<organism evidence="2">
    <name type="scientific">bioreactor metagenome</name>
    <dbReference type="NCBI Taxonomy" id="1076179"/>
    <lineage>
        <taxon>unclassified sequences</taxon>
        <taxon>metagenomes</taxon>
        <taxon>ecological metagenomes</taxon>
    </lineage>
</organism>
<name>A0A645GV33_9ZZZZ</name>
<dbReference type="EMBL" id="VSSQ01081111">
    <property type="protein sequence ID" value="MPN30116.1"/>
    <property type="molecule type" value="Genomic_DNA"/>
</dbReference>
<evidence type="ECO:0000256" key="1">
    <source>
        <dbReference type="SAM" id="MobiDB-lite"/>
    </source>
</evidence>